<dbReference type="EMBL" id="JAVFKY010000002">
    <property type="protein sequence ID" value="KAK5580741.1"/>
    <property type="molecule type" value="Genomic_DNA"/>
</dbReference>
<feature type="compositionally biased region" description="Basic residues" evidence="1">
    <location>
        <begin position="397"/>
        <end position="408"/>
    </location>
</feature>
<dbReference type="Gene3D" id="3.40.50.150">
    <property type="entry name" value="Vaccinia Virus protein VP39"/>
    <property type="match status" value="1"/>
</dbReference>
<organism evidence="2 3">
    <name type="scientific">Dictyostelium firmibasis</name>
    <dbReference type="NCBI Taxonomy" id="79012"/>
    <lineage>
        <taxon>Eukaryota</taxon>
        <taxon>Amoebozoa</taxon>
        <taxon>Evosea</taxon>
        <taxon>Eumycetozoa</taxon>
        <taxon>Dictyostelia</taxon>
        <taxon>Dictyosteliales</taxon>
        <taxon>Dictyosteliaceae</taxon>
        <taxon>Dictyostelium</taxon>
    </lineage>
</organism>
<protein>
    <submittedName>
        <fullName evidence="2">Uncharacterized protein</fullName>
    </submittedName>
</protein>
<feature type="region of interest" description="Disordered" evidence="1">
    <location>
        <begin position="1"/>
        <end position="22"/>
    </location>
</feature>
<name>A0AAN7YUK8_9MYCE</name>
<dbReference type="SUPFAM" id="SSF53335">
    <property type="entry name" value="S-adenosyl-L-methionine-dependent methyltransferases"/>
    <property type="match status" value="1"/>
</dbReference>
<evidence type="ECO:0000313" key="3">
    <source>
        <dbReference type="Proteomes" id="UP001344447"/>
    </source>
</evidence>
<dbReference type="AlphaFoldDB" id="A0AAN7YUK8"/>
<keyword evidence="3" id="KW-1185">Reference proteome</keyword>
<feature type="compositionally biased region" description="Low complexity" evidence="1">
    <location>
        <begin position="8"/>
        <end position="22"/>
    </location>
</feature>
<accession>A0AAN7YUK8</accession>
<evidence type="ECO:0000256" key="1">
    <source>
        <dbReference type="SAM" id="MobiDB-lite"/>
    </source>
</evidence>
<feature type="region of interest" description="Disordered" evidence="1">
    <location>
        <begin position="371"/>
        <end position="420"/>
    </location>
</feature>
<proteinExistence type="predicted"/>
<dbReference type="Proteomes" id="UP001344447">
    <property type="component" value="Unassembled WGS sequence"/>
</dbReference>
<gene>
    <name evidence="2" type="ORF">RB653_000765</name>
</gene>
<evidence type="ECO:0000313" key="2">
    <source>
        <dbReference type="EMBL" id="KAK5580741.1"/>
    </source>
</evidence>
<reference evidence="2 3" key="1">
    <citation type="submission" date="2023-11" db="EMBL/GenBank/DDBJ databases">
        <title>Dfirmibasis_genome.</title>
        <authorList>
            <person name="Edelbroek B."/>
            <person name="Kjellin J."/>
            <person name="Jerlstrom-Hultqvist J."/>
            <person name="Soderbom F."/>
        </authorList>
    </citation>
    <scope>NUCLEOTIDE SEQUENCE [LARGE SCALE GENOMIC DNA]</scope>
    <source>
        <strain evidence="2 3">TNS-C-14</strain>
    </source>
</reference>
<comment type="caution">
    <text evidence="2">The sequence shown here is derived from an EMBL/GenBank/DDBJ whole genome shotgun (WGS) entry which is preliminary data.</text>
</comment>
<sequence>MNKDETKNNNNEGVANTTTTTTTITTTTANNIDSSGNVKMTTTTDKNKVENVNKQTHKNLNKNKPFVLNLKEEKDFMKKYIVLERYFGAKSKQTQFNCLGGDEILNLQNNDDNKNHEEITAESLELNKKKGIVDRFGVYRDIYCMDAVQWLKDNEISPQSSVITSLPDITEVSGMNLEQYKKWFTDTVSLITSKLDENNVAIVYQTDIKRRWKMDRSIIEEYVDKGYLAQKGAETSDCKVVWHKIMTAHNNISNNKATFTHMICFAKNPTNIKYQENTPDIGGRGSMVWSRAMGLNACVIAILYCRSIGSTTIIDPFCGKGSVLAVANVYGLNSVGVDLSSGKTKNSFNLQLDVETVNKFDSKVWQQSNNNKSNLLTKDDDNGDDENIDDKSDTSVSKRKVKKQKNPSKKQQQTNDENKQ</sequence>
<dbReference type="InterPro" id="IPR029063">
    <property type="entry name" value="SAM-dependent_MTases_sf"/>
</dbReference>